<dbReference type="Proteomes" id="UP000839726">
    <property type="component" value="Unassembled WGS sequence"/>
</dbReference>
<dbReference type="SUPFAM" id="SSF46785">
    <property type="entry name" value="Winged helix' DNA-binding domain"/>
    <property type="match status" value="1"/>
</dbReference>
<dbReference type="Pfam" id="PF03466">
    <property type="entry name" value="LysR_substrate"/>
    <property type="match status" value="1"/>
</dbReference>
<evidence type="ECO:0000256" key="4">
    <source>
        <dbReference type="ARBA" id="ARBA00023163"/>
    </source>
</evidence>
<proteinExistence type="inferred from homology"/>
<protein>
    <submittedName>
        <fullName evidence="6">LysR family transcriptional regulator</fullName>
    </submittedName>
</protein>
<dbReference type="InterPro" id="IPR036390">
    <property type="entry name" value="WH_DNA-bd_sf"/>
</dbReference>
<reference evidence="6" key="1">
    <citation type="submission" date="2018-07" db="EMBL/GenBank/DDBJ databases">
        <authorList>
            <person name="Ashton P.M."/>
            <person name="Dallman T."/>
            <person name="Nair S."/>
            <person name="De Pinna E."/>
            <person name="Peters T."/>
            <person name="Grant K."/>
        </authorList>
    </citation>
    <scope>NUCLEOTIDE SEQUENCE [LARGE SCALE GENOMIC DNA]</scope>
    <source>
        <strain evidence="6">436933</strain>
    </source>
</reference>
<gene>
    <name evidence="6" type="ORF">DRY71_27130</name>
</gene>
<evidence type="ECO:0000313" key="6">
    <source>
        <dbReference type="EMBL" id="EBS2696333.1"/>
    </source>
</evidence>
<keyword evidence="4" id="KW-0804">Transcription</keyword>
<dbReference type="Gene3D" id="3.40.190.290">
    <property type="match status" value="1"/>
</dbReference>
<evidence type="ECO:0000256" key="2">
    <source>
        <dbReference type="ARBA" id="ARBA00023015"/>
    </source>
</evidence>
<dbReference type="EMBL" id="AAGUYM010000067">
    <property type="protein sequence ID" value="EBS2696333.1"/>
    <property type="molecule type" value="Genomic_DNA"/>
</dbReference>
<accession>A0A5U9KYV8</accession>
<keyword evidence="2" id="KW-0805">Transcription regulation</keyword>
<evidence type="ECO:0000259" key="5">
    <source>
        <dbReference type="PROSITE" id="PS50931"/>
    </source>
</evidence>
<dbReference type="AlphaFoldDB" id="A0A5U9KYV8"/>
<dbReference type="GO" id="GO:0000976">
    <property type="term" value="F:transcription cis-regulatory region binding"/>
    <property type="evidence" value="ECO:0007669"/>
    <property type="project" value="TreeGrafter"/>
</dbReference>
<dbReference type="InterPro" id="IPR036388">
    <property type="entry name" value="WH-like_DNA-bd_sf"/>
</dbReference>
<evidence type="ECO:0000256" key="1">
    <source>
        <dbReference type="ARBA" id="ARBA00009437"/>
    </source>
</evidence>
<dbReference type="PROSITE" id="PS50931">
    <property type="entry name" value="HTH_LYSR"/>
    <property type="match status" value="1"/>
</dbReference>
<dbReference type="GO" id="GO:0003700">
    <property type="term" value="F:DNA-binding transcription factor activity"/>
    <property type="evidence" value="ECO:0007669"/>
    <property type="project" value="InterPro"/>
</dbReference>
<dbReference type="PANTHER" id="PTHR30126">
    <property type="entry name" value="HTH-TYPE TRANSCRIPTIONAL REGULATOR"/>
    <property type="match status" value="1"/>
</dbReference>
<comment type="similarity">
    <text evidence="1">Belongs to the LysR transcriptional regulatory family.</text>
</comment>
<dbReference type="Pfam" id="PF00126">
    <property type="entry name" value="HTH_1"/>
    <property type="match status" value="1"/>
</dbReference>
<dbReference type="Gene3D" id="1.10.10.10">
    <property type="entry name" value="Winged helix-like DNA-binding domain superfamily/Winged helix DNA-binding domain"/>
    <property type="match status" value="1"/>
</dbReference>
<dbReference type="PANTHER" id="PTHR30126:SF18">
    <property type="entry name" value="LYSR FAMILY TRANSCRIPTIONAL REGULATOR"/>
    <property type="match status" value="1"/>
</dbReference>
<name>A0A5U9KYV8_SALNE</name>
<keyword evidence="3" id="KW-0238">DNA-binding</keyword>
<feature type="domain" description="HTH lysR-type" evidence="5">
    <location>
        <begin position="8"/>
        <end position="60"/>
    </location>
</feature>
<organism evidence="6">
    <name type="scientific">Salmonella newport</name>
    <dbReference type="NCBI Taxonomy" id="108619"/>
    <lineage>
        <taxon>Bacteria</taxon>
        <taxon>Pseudomonadati</taxon>
        <taxon>Pseudomonadota</taxon>
        <taxon>Gammaproteobacteria</taxon>
        <taxon>Enterobacterales</taxon>
        <taxon>Enterobacteriaceae</taxon>
        <taxon>Salmonella</taxon>
    </lineage>
</organism>
<dbReference type="SUPFAM" id="SSF53850">
    <property type="entry name" value="Periplasmic binding protein-like II"/>
    <property type="match status" value="1"/>
</dbReference>
<sequence>MFISDETLRVIHLVARHQSISIAAEQLNKVPSAISYTIKKAEESLGVALFTRKGRYIEITPAGRYFIEHSKTILGDMEALKRNTALIHDGVERELTIAVNNIIPAPLLVAFIHDFERQFSSTTLTVCLEVYNGCWDALYSRRADLVIGAPHAVPSTEGIVSEPVGQLEWDFVVSPRHPLASERHPLENAELRQYTAVCIRDTSVNFTPLQAWLLEGQKPLFVPDFATAIALIERNVGIGYIPHHLALPLLNNGKLLKKPMREHKHATRLFLAARSDGMGKVCSWCMEYLQHPVLRELLNKG</sequence>
<evidence type="ECO:0000256" key="3">
    <source>
        <dbReference type="ARBA" id="ARBA00023125"/>
    </source>
</evidence>
<dbReference type="InterPro" id="IPR005119">
    <property type="entry name" value="LysR_subst-bd"/>
</dbReference>
<dbReference type="InterPro" id="IPR000847">
    <property type="entry name" value="LysR_HTH_N"/>
</dbReference>
<comment type="caution">
    <text evidence="6">The sequence shown here is derived from an EMBL/GenBank/DDBJ whole genome shotgun (WGS) entry which is preliminary data.</text>
</comment>